<dbReference type="NCBIfam" id="TIGR03170">
    <property type="entry name" value="flgA_cterm"/>
    <property type="match status" value="1"/>
</dbReference>
<evidence type="ECO:0000313" key="5">
    <source>
        <dbReference type="EMBL" id="VAW00673.1"/>
    </source>
</evidence>
<comment type="subcellular location">
    <subcellularLocation>
        <location evidence="1">Periplasm</location>
    </subcellularLocation>
</comment>
<dbReference type="GO" id="GO:0042597">
    <property type="term" value="C:periplasmic space"/>
    <property type="evidence" value="ECO:0007669"/>
    <property type="project" value="UniProtKB-SubCell"/>
</dbReference>
<dbReference type="InterPro" id="IPR039246">
    <property type="entry name" value="Flagellar_FlgA"/>
</dbReference>
<dbReference type="CDD" id="cd11614">
    <property type="entry name" value="SAF_CpaB_FlgA_like"/>
    <property type="match status" value="1"/>
</dbReference>
<dbReference type="InterPro" id="IPR013974">
    <property type="entry name" value="SAF"/>
</dbReference>
<dbReference type="InterPro" id="IPR017585">
    <property type="entry name" value="SAF_FlgA"/>
</dbReference>
<evidence type="ECO:0000259" key="4">
    <source>
        <dbReference type="SMART" id="SM00858"/>
    </source>
</evidence>
<accession>A0A3B0S9M2</accession>
<dbReference type="EMBL" id="UOEJ01000136">
    <property type="protein sequence ID" value="VAW00673.1"/>
    <property type="molecule type" value="Genomic_DNA"/>
</dbReference>
<sequence length="320" mass="35067">MKTIYGGIFLILCWVVSIQAAYALAEVRATATVNKSTITLGDLLDNLEQGHDIWVMNSPAPGKKTSISTRYLASLTRQHNVYWQNSRAINQITVTRTGKTIQHSALEHLILQGLKNLNLSDKGNGITFENKRTAIHLPEGGTIDDITLQDFNYNQQRGKFSAWVSVPLDDGKFSTSVIRGRIHAISYVPALNKTIPPGHEITEQDIAWVAIPTLRIGRNIVKTKDKLIGMSPRRGLNSATPIKLSDLVRPKIIARGSVVSILYRSGKINLTAIGKAIENGGRGDMIRVMNSKSHKTIEAVVTGPGQVQVVTIHNGIAQLQ</sequence>
<dbReference type="PANTHER" id="PTHR36307">
    <property type="entry name" value="FLAGELLA BASAL BODY P-RING FORMATION PROTEIN FLGA"/>
    <property type="match status" value="1"/>
</dbReference>
<evidence type="ECO:0000256" key="3">
    <source>
        <dbReference type="ARBA" id="ARBA00022764"/>
    </source>
</evidence>
<keyword evidence="3" id="KW-0574">Periplasm</keyword>
<name>A0A3B0S9M2_9ZZZZ</name>
<dbReference type="Pfam" id="PF13144">
    <property type="entry name" value="ChapFlgA"/>
    <property type="match status" value="1"/>
</dbReference>
<evidence type="ECO:0000256" key="2">
    <source>
        <dbReference type="ARBA" id="ARBA00022729"/>
    </source>
</evidence>
<dbReference type="Gene3D" id="2.30.30.760">
    <property type="match status" value="1"/>
</dbReference>
<evidence type="ECO:0000256" key="1">
    <source>
        <dbReference type="ARBA" id="ARBA00004418"/>
    </source>
</evidence>
<proteinExistence type="predicted"/>
<protein>
    <recommendedName>
        <fullName evidence="4">SAF domain-containing protein</fullName>
    </recommendedName>
</protein>
<dbReference type="Gene3D" id="3.90.1210.10">
    <property type="entry name" value="Antifreeze-like/N-acetylneuraminic acid synthase C-terminal domain"/>
    <property type="match status" value="1"/>
</dbReference>
<gene>
    <name evidence="5" type="ORF">MNBD_ALPHA01-1872</name>
</gene>
<dbReference type="SMART" id="SM00858">
    <property type="entry name" value="SAF"/>
    <property type="match status" value="1"/>
</dbReference>
<organism evidence="5">
    <name type="scientific">hydrothermal vent metagenome</name>
    <dbReference type="NCBI Taxonomy" id="652676"/>
    <lineage>
        <taxon>unclassified sequences</taxon>
        <taxon>metagenomes</taxon>
        <taxon>ecological metagenomes</taxon>
    </lineage>
</organism>
<reference evidence="5" key="1">
    <citation type="submission" date="2018-06" db="EMBL/GenBank/DDBJ databases">
        <authorList>
            <person name="Zhirakovskaya E."/>
        </authorList>
    </citation>
    <scope>NUCLEOTIDE SEQUENCE</scope>
</reference>
<keyword evidence="2" id="KW-0732">Signal</keyword>
<dbReference type="AlphaFoldDB" id="A0A3B0S9M2"/>
<feature type="domain" description="SAF" evidence="4">
    <location>
        <begin position="186"/>
        <end position="248"/>
    </location>
</feature>
<dbReference type="PANTHER" id="PTHR36307:SF1">
    <property type="entry name" value="FLAGELLA BASAL BODY P-RING FORMATION PROTEIN FLGA"/>
    <property type="match status" value="1"/>
</dbReference>
<dbReference type="GO" id="GO:0044780">
    <property type="term" value="P:bacterial-type flagellum assembly"/>
    <property type="evidence" value="ECO:0007669"/>
    <property type="project" value="InterPro"/>
</dbReference>